<keyword evidence="3" id="KW-0963">Cytoplasm</keyword>
<dbReference type="GO" id="GO:1900376">
    <property type="term" value="P:regulation of secondary metabolite biosynthetic process"/>
    <property type="evidence" value="ECO:0007669"/>
    <property type="project" value="TreeGrafter"/>
</dbReference>
<comment type="caution">
    <text evidence="12">The sequence shown here is derived from an EMBL/GenBank/DDBJ whole genome shotgun (WGS) entry which is preliminary data.</text>
</comment>
<reference evidence="12" key="1">
    <citation type="journal article" date="2014" name="Int. J. Syst. Evol. Microbiol.">
        <title>Complete genome sequence of Corynebacterium casei LMG S-19264T (=DSM 44701T), isolated from a smear-ripened cheese.</title>
        <authorList>
            <consortium name="US DOE Joint Genome Institute (JGI-PGF)"/>
            <person name="Walter F."/>
            <person name="Albersmeier A."/>
            <person name="Kalinowski J."/>
            <person name="Ruckert C."/>
        </authorList>
    </citation>
    <scope>NUCLEOTIDE SEQUENCE</scope>
    <source>
        <strain evidence="12">NBRC 112290</strain>
    </source>
</reference>
<evidence type="ECO:0000256" key="4">
    <source>
        <dbReference type="ARBA" id="ARBA00022491"/>
    </source>
</evidence>
<evidence type="ECO:0000313" key="13">
    <source>
        <dbReference type="Proteomes" id="UP001157161"/>
    </source>
</evidence>
<comment type="cofactor">
    <cofactor evidence="11">
        <name>Zn(2+)</name>
        <dbReference type="ChEBI" id="CHEBI:29105"/>
    </cofactor>
    <text evidence="11">Binds 1 zinc ion per subunit.</text>
</comment>
<dbReference type="Gene3D" id="3.30.1490.190">
    <property type="match status" value="1"/>
</dbReference>
<feature type="binding site" evidence="11">
    <location>
        <position position="133"/>
    </location>
    <ligand>
        <name>Zn(2+)</name>
        <dbReference type="ChEBI" id="CHEBI:29105"/>
    </ligand>
</feature>
<dbReference type="InterPro" id="IPR002481">
    <property type="entry name" value="FUR"/>
</dbReference>
<keyword evidence="8" id="KW-0805">Transcription regulation</keyword>
<feature type="binding site" evidence="11">
    <location>
        <position position="136"/>
    </location>
    <ligand>
        <name>Zn(2+)</name>
        <dbReference type="ChEBI" id="CHEBI:29105"/>
    </ligand>
</feature>
<proteinExistence type="inferred from homology"/>
<dbReference type="InterPro" id="IPR036388">
    <property type="entry name" value="WH-like_DNA-bd_sf"/>
</dbReference>
<evidence type="ECO:0000256" key="5">
    <source>
        <dbReference type="ARBA" id="ARBA00022723"/>
    </source>
</evidence>
<dbReference type="RefSeq" id="WP_284251307.1">
    <property type="nucleotide sequence ID" value="NZ_BSUM01000001.1"/>
</dbReference>
<evidence type="ECO:0000313" key="12">
    <source>
        <dbReference type="EMBL" id="GMA32629.1"/>
    </source>
</evidence>
<dbReference type="InterPro" id="IPR043135">
    <property type="entry name" value="Fur_C"/>
</dbReference>
<keyword evidence="10" id="KW-0804">Transcription</keyword>
<dbReference type="Gene3D" id="1.10.10.10">
    <property type="entry name" value="Winged helix-like DNA-binding domain superfamily/Winged helix DNA-binding domain"/>
    <property type="match status" value="1"/>
</dbReference>
<dbReference type="PANTHER" id="PTHR33202">
    <property type="entry name" value="ZINC UPTAKE REGULATION PROTEIN"/>
    <property type="match status" value="1"/>
</dbReference>
<comment type="similarity">
    <text evidence="2">Belongs to the Fur family.</text>
</comment>
<dbReference type="SUPFAM" id="SSF46785">
    <property type="entry name" value="Winged helix' DNA-binding domain"/>
    <property type="match status" value="1"/>
</dbReference>
<evidence type="ECO:0000256" key="8">
    <source>
        <dbReference type="ARBA" id="ARBA00023015"/>
    </source>
</evidence>
<dbReference type="GO" id="GO:0000976">
    <property type="term" value="F:transcription cis-regulatory region binding"/>
    <property type="evidence" value="ECO:0007669"/>
    <property type="project" value="TreeGrafter"/>
</dbReference>
<dbReference type="Proteomes" id="UP001157161">
    <property type="component" value="Unassembled WGS sequence"/>
</dbReference>
<feature type="binding site" evidence="11">
    <location>
        <position position="96"/>
    </location>
    <ligand>
        <name>Zn(2+)</name>
        <dbReference type="ChEBI" id="CHEBI:29105"/>
    </ligand>
</feature>
<evidence type="ECO:0000256" key="10">
    <source>
        <dbReference type="ARBA" id="ARBA00023163"/>
    </source>
</evidence>
<comment type="subcellular location">
    <subcellularLocation>
        <location evidence="1">Cytoplasm</location>
    </subcellularLocation>
</comment>
<evidence type="ECO:0000256" key="1">
    <source>
        <dbReference type="ARBA" id="ARBA00004496"/>
    </source>
</evidence>
<evidence type="ECO:0000256" key="7">
    <source>
        <dbReference type="ARBA" id="ARBA00023004"/>
    </source>
</evidence>
<evidence type="ECO:0000256" key="11">
    <source>
        <dbReference type="PIRSR" id="PIRSR602481-1"/>
    </source>
</evidence>
<accession>A0AA37XGD3</accession>
<name>A0AA37XGD3_9MICO</name>
<reference evidence="12" key="2">
    <citation type="submission" date="2023-02" db="EMBL/GenBank/DDBJ databases">
        <authorList>
            <person name="Sun Q."/>
            <person name="Mori K."/>
        </authorList>
    </citation>
    <scope>NUCLEOTIDE SEQUENCE</scope>
    <source>
        <strain evidence="12">NBRC 112290</strain>
    </source>
</reference>
<keyword evidence="9" id="KW-0238">DNA-binding</keyword>
<dbReference type="InterPro" id="IPR036390">
    <property type="entry name" value="WH_DNA-bd_sf"/>
</dbReference>
<keyword evidence="4" id="KW-0678">Repressor</keyword>
<dbReference type="GO" id="GO:0003700">
    <property type="term" value="F:DNA-binding transcription factor activity"/>
    <property type="evidence" value="ECO:0007669"/>
    <property type="project" value="InterPro"/>
</dbReference>
<dbReference type="AlphaFoldDB" id="A0AA37XGD3"/>
<evidence type="ECO:0000256" key="6">
    <source>
        <dbReference type="ARBA" id="ARBA00022833"/>
    </source>
</evidence>
<sequence>MEALDTALLRDRGLRATRPRLAVVATLRRLPHASAEEIARDVRTSLDSVSTQAIYDVLNALTDAALVRRVDPTGARSARYELDLGDNHHHLVCRRCGLIVDVPCAVGHTVCLQPAIDHGFALAESEVTYWGLCSRCQHHAPEPTPAAASPLQEGTV</sequence>
<organism evidence="12 13">
    <name type="scientific">Litorihabitans aurantiacus</name>
    <dbReference type="NCBI Taxonomy" id="1930061"/>
    <lineage>
        <taxon>Bacteria</taxon>
        <taxon>Bacillati</taxon>
        <taxon>Actinomycetota</taxon>
        <taxon>Actinomycetes</taxon>
        <taxon>Micrococcales</taxon>
        <taxon>Beutenbergiaceae</taxon>
        <taxon>Litorihabitans</taxon>
    </lineage>
</organism>
<keyword evidence="13" id="KW-1185">Reference proteome</keyword>
<dbReference type="GO" id="GO:0008270">
    <property type="term" value="F:zinc ion binding"/>
    <property type="evidence" value="ECO:0007669"/>
    <property type="project" value="TreeGrafter"/>
</dbReference>
<dbReference type="PANTHER" id="PTHR33202:SF18">
    <property type="entry name" value="TRANSCRIPTIONAL REGULATOR FURA"/>
    <property type="match status" value="1"/>
</dbReference>
<protein>
    <submittedName>
        <fullName evidence="12">Transcriptional repressor</fullName>
    </submittedName>
</protein>
<dbReference type="Pfam" id="PF01475">
    <property type="entry name" value="FUR"/>
    <property type="match status" value="1"/>
</dbReference>
<keyword evidence="6 11" id="KW-0862">Zinc</keyword>
<evidence type="ECO:0000256" key="3">
    <source>
        <dbReference type="ARBA" id="ARBA00022490"/>
    </source>
</evidence>
<dbReference type="GO" id="GO:0045892">
    <property type="term" value="P:negative regulation of DNA-templated transcription"/>
    <property type="evidence" value="ECO:0007669"/>
    <property type="project" value="TreeGrafter"/>
</dbReference>
<evidence type="ECO:0000256" key="9">
    <source>
        <dbReference type="ARBA" id="ARBA00023125"/>
    </source>
</evidence>
<keyword evidence="5 11" id="KW-0479">Metal-binding</keyword>
<dbReference type="GO" id="GO:0005737">
    <property type="term" value="C:cytoplasm"/>
    <property type="evidence" value="ECO:0007669"/>
    <property type="project" value="UniProtKB-SubCell"/>
</dbReference>
<feature type="binding site" evidence="11">
    <location>
        <position position="93"/>
    </location>
    <ligand>
        <name>Zn(2+)</name>
        <dbReference type="ChEBI" id="CHEBI:29105"/>
    </ligand>
</feature>
<gene>
    <name evidence="12" type="ORF">GCM10025875_26210</name>
</gene>
<keyword evidence="7" id="KW-0408">Iron</keyword>
<dbReference type="CDD" id="cd07153">
    <property type="entry name" value="Fur_like"/>
    <property type="match status" value="1"/>
</dbReference>
<dbReference type="EMBL" id="BSUM01000001">
    <property type="protein sequence ID" value="GMA32629.1"/>
    <property type="molecule type" value="Genomic_DNA"/>
</dbReference>
<evidence type="ECO:0000256" key="2">
    <source>
        <dbReference type="ARBA" id="ARBA00007957"/>
    </source>
</evidence>